<dbReference type="GO" id="GO:0051321">
    <property type="term" value="P:meiotic cell cycle"/>
    <property type="evidence" value="ECO:0007669"/>
    <property type="project" value="TreeGrafter"/>
</dbReference>
<keyword evidence="2" id="KW-0963">Cytoplasm</keyword>
<dbReference type="GO" id="GO:0051011">
    <property type="term" value="F:microtubule minus-end binding"/>
    <property type="evidence" value="ECO:0007669"/>
    <property type="project" value="TreeGrafter"/>
</dbReference>
<evidence type="ECO:0000256" key="4">
    <source>
        <dbReference type="ARBA" id="ARBA00023212"/>
    </source>
</evidence>
<organism evidence="6 7">
    <name type="scientific">Tetrabaena socialis</name>
    <dbReference type="NCBI Taxonomy" id="47790"/>
    <lineage>
        <taxon>Eukaryota</taxon>
        <taxon>Viridiplantae</taxon>
        <taxon>Chlorophyta</taxon>
        <taxon>core chlorophytes</taxon>
        <taxon>Chlorophyceae</taxon>
        <taxon>CS clade</taxon>
        <taxon>Chlamydomonadales</taxon>
        <taxon>Tetrabaenaceae</taxon>
        <taxon>Tetrabaena</taxon>
    </lineage>
</organism>
<keyword evidence="4" id="KW-0206">Cytoskeleton</keyword>
<evidence type="ECO:0000313" key="6">
    <source>
        <dbReference type="EMBL" id="PNH05932.1"/>
    </source>
</evidence>
<evidence type="ECO:0000259" key="5">
    <source>
        <dbReference type="Pfam" id="PF17681"/>
    </source>
</evidence>
<dbReference type="GO" id="GO:0007020">
    <property type="term" value="P:microtubule nucleation"/>
    <property type="evidence" value="ECO:0007669"/>
    <property type="project" value="InterPro"/>
</dbReference>
<dbReference type="AlphaFoldDB" id="A0A2J8A085"/>
<evidence type="ECO:0000256" key="3">
    <source>
        <dbReference type="ARBA" id="ARBA00022701"/>
    </source>
</evidence>
<accession>A0A2J8A085</accession>
<evidence type="ECO:0000313" key="7">
    <source>
        <dbReference type="Proteomes" id="UP000236333"/>
    </source>
</evidence>
<dbReference type="InterPro" id="IPR007259">
    <property type="entry name" value="GCP"/>
</dbReference>
<dbReference type="GO" id="GO:0000278">
    <property type="term" value="P:mitotic cell cycle"/>
    <property type="evidence" value="ECO:0007669"/>
    <property type="project" value="TreeGrafter"/>
</dbReference>
<sequence length="392" mass="41042">MAQQADVPQLLSKLISAYLSNGGVPEQEVRQREVYLLKMFASVLGSSAYARGSLEGGGDDNALLLGLRKDLEVAGADKAKLDKLAELANRLGPGGGRPGLPSPLRTSLLLLLRQLRRDGRARHKRPRAASEPSLVRDILYAAQGVQGSSIKWVPGGPGGPELAAGFRLLPDVAAGLGPGASMAVERLTELGWLFRRVRAHIVNSTAGGEGAVRQALGAAMAAEVADFYRLLALLEAQAALPLPTPGDGEGGGQYLTIRRLGCWLAEALRRMRLLVLVGDAAEGLEGGALAGAVYEYSRHGEPFIAAAAAKLLRQVCVPLYGIIRRWVLEGQLDDPHGEFFVVTRAAAAAVAAAAGGGGGGGGMPPALDMWRESYGLDEARLPPFIGEALDDG</sequence>
<dbReference type="GO" id="GO:0051225">
    <property type="term" value="P:spindle assembly"/>
    <property type="evidence" value="ECO:0007669"/>
    <property type="project" value="TreeGrafter"/>
</dbReference>
<reference evidence="6 7" key="1">
    <citation type="journal article" date="2017" name="Mol. Biol. Evol.">
        <title>The 4-celled Tetrabaena socialis nuclear genome reveals the essential components for genetic control of cell number at the origin of multicellularity in the volvocine lineage.</title>
        <authorList>
            <person name="Featherston J."/>
            <person name="Arakaki Y."/>
            <person name="Hanschen E.R."/>
            <person name="Ferris P.J."/>
            <person name="Michod R.E."/>
            <person name="Olson B.J.S.C."/>
            <person name="Nozaki H."/>
            <person name="Durand P.M."/>
        </authorList>
    </citation>
    <scope>NUCLEOTIDE SEQUENCE [LARGE SCALE GENOMIC DNA]</scope>
    <source>
        <strain evidence="6 7">NIES-571</strain>
    </source>
</reference>
<protein>
    <submittedName>
        <fullName evidence="6">Gamma-tubulin complex component 3</fullName>
    </submittedName>
</protein>
<dbReference type="GO" id="GO:0043015">
    <property type="term" value="F:gamma-tubulin binding"/>
    <property type="evidence" value="ECO:0007669"/>
    <property type="project" value="InterPro"/>
</dbReference>
<dbReference type="PANTHER" id="PTHR19302">
    <property type="entry name" value="GAMMA TUBULIN COMPLEX PROTEIN"/>
    <property type="match status" value="1"/>
</dbReference>
<dbReference type="GO" id="GO:0005874">
    <property type="term" value="C:microtubule"/>
    <property type="evidence" value="ECO:0007669"/>
    <property type="project" value="UniProtKB-KW"/>
</dbReference>
<gene>
    <name evidence="6" type="ORF">TSOC_007776</name>
</gene>
<dbReference type="InterPro" id="IPR041470">
    <property type="entry name" value="GCP_N"/>
</dbReference>
<evidence type="ECO:0000256" key="1">
    <source>
        <dbReference type="ARBA" id="ARBA00004245"/>
    </source>
</evidence>
<dbReference type="OrthoDB" id="5860513at2759"/>
<proteinExistence type="predicted"/>
<dbReference type="EMBL" id="PGGS01000271">
    <property type="protein sequence ID" value="PNH05932.1"/>
    <property type="molecule type" value="Genomic_DNA"/>
</dbReference>
<feature type="domain" description="Gamma tubulin complex component protein N-terminal" evidence="5">
    <location>
        <begin position="135"/>
        <end position="388"/>
    </location>
</feature>
<dbReference type="Pfam" id="PF17681">
    <property type="entry name" value="GCP_N_terminal"/>
    <property type="match status" value="1"/>
</dbReference>
<evidence type="ECO:0000256" key="2">
    <source>
        <dbReference type="ARBA" id="ARBA00022490"/>
    </source>
</evidence>
<comment type="subcellular location">
    <subcellularLocation>
        <location evidence="1">Cytoplasm</location>
        <location evidence="1">Cytoskeleton</location>
    </subcellularLocation>
</comment>
<keyword evidence="7" id="KW-1185">Reference proteome</keyword>
<keyword evidence="3" id="KW-0493">Microtubule</keyword>
<name>A0A2J8A085_9CHLO</name>
<comment type="caution">
    <text evidence="6">The sequence shown here is derived from an EMBL/GenBank/DDBJ whole genome shotgun (WGS) entry which is preliminary data.</text>
</comment>
<dbReference type="GO" id="GO:0000930">
    <property type="term" value="C:gamma-tubulin complex"/>
    <property type="evidence" value="ECO:0007669"/>
    <property type="project" value="TreeGrafter"/>
</dbReference>
<dbReference type="GO" id="GO:0000922">
    <property type="term" value="C:spindle pole"/>
    <property type="evidence" value="ECO:0007669"/>
    <property type="project" value="InterPro"/>
</dbReference>
<dbReference type="PANTHER" id="PTHR19302:SF14">
    <property type="entry name" value="GAMMA-TUBULIN COMPLEX COMPONENT 3"/>
    <property type="match status" value="1"/>
</dbReference>
<dbReference type="Proteomes" id="UP000236333">
    <property type="component" value="Unassembled WGS sequence"/>
</dbReference>
<dbReference type="GO" id="GO:0031122">
    <property type="term" value="P:cytoplasmic microtubule organization"/>
    <property type="evidence" value="ECO:0007669"/>
    <property type="project" value="TreeGrafter"/>
</dbReference>